<accession>A0A3A5KL92</accession>
<evidence type="ECO:0000313" key="2">
    <source>
        <dbReference type="EMBL" id="RJT35264.1"/>
    </source>
</evidence>
<protein>
    <submittedName>
        <fullName evidence="2">Uncharacterized protein</fullName>
    </submittedName>
</protein>
<feature type="compositionally biased region" description="Polar residues" evidence="1">
    <location>
        <begin position="75"/>
        <end position="85"/>
    </location>
</feature>
<reference evidence="2 3" key="1">
    <citation type="submission" date="2018-09" db="EMBL/GenBank/DDBJ databases">
        <title>Mesorhizobium carmichaelinearum sp. nov. isolated from Carmichaelinea spp. root nodules in New Zealand.</title>
        <authorList>
            <person name="De Meyer S.E."/>
        </authorList>
    </citation>
    <scope>NUCLEOTIDE SEQUENCE [LARGE SCALE GENOMIC DNA]</scope>
    <source>
        <strain evidence="2 3">ICMP19557</strain>
    </source>
</reference>
<comment type="caution">
    <text evidence="2">The sequence shown here is derived from an EMBL/GenBank/DDBJ whole genome shotgun (WGS) entry which is preliminary data.</text>
</comment>
<dbReference type="AlphaFoldDB" id="A0A3A5KL92"/>
<sequence>MLESNVKIASMHAYASILANAARNGWNYTPESIVSGSKRHFEEMSLQLIAAGYEIVPADAHPHCANLNRAEDNKSTMTEPNTEGSPNHRPRPNPS</sequence>
<evidence type="ECO:0000313" key="3">
    <source>
        <dbReference type="Proteomes" id="UP000272706"/>
    </source>
</evidence>
<gene>
    <name evidence="2" type="ORF">D3227_21805</name>
</gene>
<proteinExistence type="predicted"/>
<dbReference type="EMBL" id="QZWZ01000017">
    <property type="protein sequence ID" value="RJT35264.1"/>
    <property type="molecule type" value="Genomic_DNA"/>
</dbReference>
<keyword evidence="3" id="KW-1185">Reference proteome</keyword>
<organism evidence="2 3">
    <name type="scientific">Mesorhizobium waimense</name>
    <dbReference type="NCBI Taxonomy" id="1300307"/>
    <lineage>
        <taxon>Bacteria</taxon>
        <taxon>Pseudomonadati</taxon>
        <taxon>Pseudomonadota</taxon>
        <taxon>Alphaproteobacteria</taxon>
        <taxon>Hyphomicrobiales</taxon>
        <taxon>Phyllobacteriaceae</taxon>
        <taxon>Mesorhizobium</taxon>
    </lineage>
</organism>
<evidence type="ECO:0000256" key="1">
    <source>
        <dbReference type="SAM" id="MobiDB-lite"/>
    </source>
</evidence>
<dbReference type="Proteomes" id="UP000272706">
    <property type="component" value="Unassembled WGS sequence"/>
</dbReference>
<feature type="region of interest" description="Disordered" evidence="1">
    <location>
        <begin position="67"/>
        <end position="95"/>
    </location>
</feature>
<name>A0A3A5KL92_9HYPH</name>